<dbReference type="GO" id="GO:0015078">
    <property type="term" value="F:proton transmembrane transporter activity"/>
    <property type="evidence" value="ECO:0007669"/>
    <property type="project" value="InterPro"/>
</dbReference>
<keyword evidence="7" id="KW-0496">Mitochondrion</keyword>
<dbReference type="Proteomes" id="UP000287144">
    <property type="component" value="Unassembled WGS sequence"/>
</dbReference>
<dbReference type="AlphaFoldDB" id="A0A428U8K4"/>
<protein>
    <submittedName>
        <fullName evidence="11">Uncharacterized protein</fullName>
    </submittedName>
</protein>
<evidence type="ECO:0000256" key="8">
    <source>
        <dbReference type="ARBA" id="ARBA00023136"/>
    </source>
</evidence>
<keyword evidence="5" id="KW-0375">Hydrogen ion transport</keyword>
<proteinExistence type="inferred from homology"/>
<reference evidence="11 12" key="1">
    <citation type="submission" date="2017-06" db="EMBL/GenBank/DDBJ databases">
        <title>Comparative genomic analysis of Ambrosia Fusariam Clade fungi.</title>
        <authorList>
            <person name="Stajich J.E."/>
            <person name="Carrillo J."/>
            <person name="Kijimoto T."/>
            <person name="Eskalen A."/>
            <person name="O'Donnell K."/>
            <person name="Kasson M."/>
        </authorList>
    </citation>
    <scope>NUCLEOTIDE SEQUENCE [LARGE SCALE GENOMIC DNA]</scope>
    <source>
        <strain evidence="11 12">NRRL62579</strain>
    </source>
</reference>
<dbReference type="Pfam" id="PF04718">
    <property type="entry name" value="ATP-synt_G"/>
    <property type="match status" value="1"/>
</dbReference>
<accession>A0A428U8K4</accession>
<feature type="compositionally biased region" description="Polar residues" evidence="10">
    <location>
        <begin position="1"/>
        <end position="11"/>
    </location>
</feature>
<keyword evidence="12" id="KW-1185">Reference proteome</keyword>
<dbReference type="EMBL" id="NKCK01000022">
    <property type="protein sequence ID" value="RSM10643.1"/>
    <property type="molecule type" value="Genomic_DNA"/>
</dbReference>
<keyword evidence="8" id="KW-0472">Membrane</keyword>
<evidence type="ECO:0000256" key="2">
    <source>
        <dbReference type="ARBA" id="ARBA00005699"/>
    </source>
</evidence>
<evidence type="ECO:0000313" key="11">
    <source>
        <dbReference type="EMBL" id="RSM10643.1"/>
    </source>
</evidence>
<evidence type="ECO:0000256" key="1">
    <source>
        <dbReference type="ARBA" id="ARBA00004325"/>
    </source>
</evidence>
<comment type="subcellular location">
    <subcellularLocation>
        <location evidence="1">Mitochondrion membrane</location>
    </subcellularLocation>
</comment>
<evidence type="ECO:0000256" key="10">
    <source>
        <dbReference type="SAM" id="MobiDB-lite"/>
    </source>
</evidence>
<gene>
    <name evidence="11" type="ORF">CEP52_003518</name>
</gene>
<keyword evidence="4" id="KW-0138">CF(0)</keyword>
<dbReference type="STRING" id="1325735.A0A428U8K4"/>
<evidence type="ECO:0000256" key="6">
    <source>
        <dbReference type="ARBA" id="ARBA00023065"/>
    </source>
</evidence>
<evidence type="ECO:0000313" key="12">
    <source>
        <dbReference type="Proteomes" id="UP000287144"/>
    </source>
</evidence>
<organism evidence="11 12">
    <name type="scientific">Fusarium oligoseptatum</name>
    <dbReference type="NCBI Taxonomy" id="2604345"/>
    <lineage>
        <taxon>Eukaryota</taxon>
        <taxon>Fungi</taxon>
        <taxon>Dikarya</taxon>
        <taxon>Ascomycota</taxon>
        <taxon>Pezizomycotina</taxon>
        <taxon>Sordariomycetes</taxon>
        <taxon>Hypocreomycetidae</taxon>
        <taxon>Hypocreales</taxon>
        <taxon>Nectriaceae</taxon>
        <taxon>Fusarium</taxon>
        <taxon>Fusarium solani species complex</taxon>
    </lineage>
</organism>
<evidence type="ECO:0000256" key="5">
    <source>
        <dbReference type="ARBA" id="ARBA00022781"/>
    </source>
</evidence>
<dbReference type="GO" id="GO:0031966">
    <property type="term" value="C:mitochondrial membrane"/>
    <property type="evidence" value="ECO:0007669"/>
    <property type="project" value="UniProtKB-SubCell"/>
</dbReference>
<dbReference type="GO" id="GO:0045259">
    <property type="term" value="C:proton-transporting ATP synthase complex"/>
    <property type="evidence" value="ECO:0007669"/>
    <property type="project" value="UniProtKB-KW"/>
</dbReference>
<dbReference type="InterPro" id="IPR006808">
    <property type="entry name" value="ATP_synth_F0_gsu_mt"/>
</dbReference>
<evidence type="ECO:0000256" key="9">
    <source>
        <dbReference type="ARBA" id="ARBA00023310"/>
    </source>
</evidence>
<dbReference type="GO" id="GO:0015986">
    <property type="term" value="P:proton motive force-driven ATP synthesis"/>
    <property type="evidence" value="ECO:0007669"/>
    <property type="project" value="InterPro"/>
</dbReference>
<keyword evidence="6" id="KW-0406">Ion transport</keyword>
<keyword evidence="9" id="KW-0066">ATP synthesis</keyword>
<evidence type="ECO:0000256" key="4">
    <source>
        <dbReference type="ARBA" id="ARBA00022547"/>
    </source>
</evidence>
<feature type="region of interest" description="Disordered" evidence="10">
    <location>
        <begin position="1"/>
        <end position="26"/>
    </location>
</feature>
<sequence length="249" mass="26744">MAFGSTTTQRVLPSFFSPSDDLAHDHDQPRLHQLTTRRRSHHPTELDTDPTRLLEPVTVTSAAMSSLARPMLRSPALRVAARRFESTAAQKAAEATKNTAARAQEGLSRVTSAAGPAIAGAAKGAANALSKVGGRTGKVISFVERQVPFVVYYSKVALEVGKIVFHGQKMSPPNMATFQTTYQNLLKTIQTRGILQSSQNVIQQVRNIGPAQVAAGGVVLAEVLGFFTVGEIIGRFKLVGYRGEVSSHH</sequence>
<comment type="similarity">
    <text evidence="2">Belongs to the ATPase g subunit family.</text>
</comment>
<name>A0A428U8K4_9HYPO</name>
<evidence type="ECO:0000256" key="3">
    <source>
        <dbReference type="ARBA" id="ARBA00022448"/>
    </source>
</evidence>
<evidence type="ECO:0000256" key="7">
    <source>
        <dbReference type="ARBA" id="ARBA00023128"/>
    </source>
</evidence>
<keyword evidence="3" id="KW-0813">Transport</keyword>
<comment type="caution">
    <text evidence="11">The sequence shown here is derived from an EMBL/GenBank/DDBJ whole genome shotgun (WGS) entry which is preliminary data.</text>
</comment>